<sequence>MASKGSGLFLGVDGGGTKTTLLVGDGEGRIVSIVGGSSSNLKSRPWDEVRAELSRLVREGLERAGRPIADIAGIALGLAGGDRPEDKKRVAEHLAAELAPGVRIDVFNDAATALMAGTQGAKGMVLISGTGSICCGFDPESGRYVRSGGWGYLLGDEGSGFDLGRQALTAVLKAHDGREEATALTGLILERFGAAHPEGLITSVYEADNPRTTIAAIAPLVLAAARAGDLTASRIADGAAAALAALVVPVAASLRAGEETLPLIVTGGVFRDEGLRSRFGNRPELRGIGLELLSLKVLPVAGSYYMALMRAGIALSPDIINRVSQHCATEGEFSDETIR</sequence>
<dbReference type="InterPro" id="IPR043129">
    <property type="entry name" value="ATPase_NBD"/>
</dbReference>
<feature type="domain" description="ATPase BadF/BadG/BcrA/BcrD type" evidence="1">
    <location>
        <begin position="10"/>
        <end position="279"/>
    </location>
</feature>
<dbReference type="CDD" id="cd24007">
    <property type="entry name" value="ASKHA_NBD_eukNAGK-like"/>
    <property type="match status" value="1"/>
</dbReference>
<dbReference type="PANTHER" id="PTHR43190:SF3">
    <property type="entry name" value="N-ACETYL-D-GLUCOSAMINE KINASE"/>
    <property type="match status" value="1"/>
</dbReference>
<evidence type="ECO:0000259" key="1">
    <source>
        <dbReference type="Pfam" id="PF01869"/>
    </source>
</evidence>
<dbReference type="Gene3D" id="3.30.420.40">
    <property type="match status" value="2"/>
</dbReference>
<evidence type="ECO:0000313" key="3">
    <source>
        <dbReference type="Proteomes" id="UP000310636"/>
    </source>
</evidence>
<keyword evidence="3" id="KW-1185">Reference proteome</keyword>
<evidence type="ECO:0000313" key="2">
    <source>
        <dbReference type="EMBL" id="THF74506.1"/>
    </source>
</evidence>
<organism evidence="2 3">
    <name type="scientific">Cohnella fermenti</name>
    <dbReference type="NCBI Taxonomy" id="2565925"/>
    <lineage>
        <taxon>Bacteria</taxon>
        <taxon>Bacillati</taxon>
        <taxon>Bacillota</taxon>
        <taxon>Bacilli</taxon>
        <taxon>Bacillales</taxon>
        <taxon>Paenibacillaceae</taxon>
        <taxon>Cohnella</taxon>
    </lineage>
</organism>
<gene>
    <name evidence="2" type="ORF">E6C55_25120</name>
</gene>
<dbReference type="Pfam" id="PF01869">
    <property type="entry name" value="BcrAD_BadFG"/>
    <property type="match status" value="1"/>
</dbReference>
<dbReference type="InterPro" id="IPR052519">
    <property type="entry name" value="Euk-type_GlcNAc_Kinase"/>
</dbReference>
<dbReference type="Proteomes" id="UP000310636">
    <property type="component" value="Unassembled WGS sequence"/>
</dbReference>
<protein>
    <submittedName>
        <fullName evidence="2">N-acetylglucosamine kinase</fullName>
    </submittedName>
</protein>
<dbReference type="SUPFAM" id="SSF53067">
    <property type="entry name" value="Actin-like ATPase domain"/>
    <property type="match status" value="2"/>
</dbReference>
<name>A0A4S4BIZ7_9BACL</name>
<dbReference type="PANTHER" id="PTHR43190">
    <property type="entry name" value="N-ACETYL-D-GLUCOSAMINE KINASE"/>
    <property type="match status" value="1"/>
</dbReference>
<keyword evidence="2" id="KW-0808">Transferase</keyword>
<dbReference type="EMBL" id="SSOB01000040">
    <property type="protein sequence ID" value="THF74506.1"/>
    <property type="molecule type" value="Genomic_DNA"/>
</dbReference>
<keyword evidence="2" id="KW-0418">Kinase</keyword>
<comment type="caution">
    <text evidence="2">The sequence shown here is derived from an EMBL/GenBank/DDBJ whole genome shotgun (WGS) entry which is preliminary data.</text>
</comment>
<accession>A0A4S4BIZ7</accession>
<reference evidence="2 3" key="1">
    <citation type="submission" date="2019-04" db="EMBL/GenBank/DDBJ databases">
        <title>Cohnella sp. nov. isolated from preserved vegetables.</title>
        <authorList>
            <person name="Lin S.-Y."/>
            <person name="Hung M.-H."/>
            <person name="Young C.-C."/>
        </authorList>
    </citation>
    <scope>NUCLEOTIDE SEQUENCE [LARGE SCALE GENOMIC DNA]</scope>
    <source>
        <strain evidence="2 3">CC-MHH1044</strain>
    </source>
</reference>
<dbReference type="RefSeq" id="WP_136372581.1">
    <property type="nucleotide sequence ID" value="NZ_SSOB01000040.1"/>
</dbReference>
<dbReference type="GO" id="GO:0016301">
    <property type="term" value="F:kinase activity"/>
    <property type="evidence" value="ECO:0007669"/>
    <property type="project" value="UniProtKB-KW"/>
</dbReference>
<dbReference type="OrthoDB" id="9772633at2"/>
<dbReference type="AlphaFoldDB" id="A0A4S4BIZ7"/>
<dbReference type="InterPro" id="IPR002731">
    <property type="entry name" value="ATPase_BadF"/>
</dbReference>
<proteinExistence type="predicted"/>